<dbReference type="PROSITE" id="PS50174">
    <property type="entry name" value="G_PATCH"/>
    <property type="match status" value="1"/>
</dbReference>
<feature type="compositionally biased region" description="Polar residues" evidence="1">
    <location>
        <begin position="65"/>
        <end position="82"/>
    </location>
</feature>
<dbReference type="InterPro" id="IPR002110">
    <property type="entry name" value="Ankyrin_rpt"/>
</dbReference>
<dbReference type="PANTHER" id="PTHR20923:SF1">
    <property type="entry name" value="G PATCH DOMAIN AND ANKYRIN REPEAT-CONTAINING PROTEIN 1"/>
    <property type="match status" value="1"/>
</dbReference>
<proteinExistence type="predicted"/>
<dbReference type="AlphaFoldDB" id="A0A8T2JZ43"/>
<organism evidence="3 4">
    <name type="scientific">Hymenochirus boettgeri</name>
    <name type="common">Congo dwarf clawed frog</name>
    <dbReference type="NCBI Taxonomy" id="247094"/>
    <lineage>
        <taxon>Eukaryota</taxon>
        <taxon>Metazoa</taxon>
        <taxon>Chordata</taxon>
        <taxon>Craniata</taxon>
        <taxon>Vertebrata</taxon>
        <taxon>Euteleostomi</taxon>
        <taxon>Amphibia</taxon>
        <taxon>Batrachia</taxon>
        <taxon>Anura</taxon>
        <taxon>Pipoidea</taxon>
        <taxon>Pipidae</taxon>
        <taxon>Pipinae</taxon>
        <taxon>Hymenochirus</taxon>
    </lineage>
</organism>
<keyword evidence="4" id="KW-1185">Reference proteome</keyword>
<sequence>MKHVQLISFTKAQEKSDFWENGEYSKKKSPCELRESLTGAEARNFYEGLLSTEAQESVSKKSSHSKNAARSEQLKDVNNQDEPSIAEGPIEHRRGHQLLRCSQEGDLKGLKRLIEKEKCNINFRDTYYWTAIMCAAYAGRKEAVEYLLKRGAAWVGVCETQGRDALTLAEEAGHTDVVHLIQASLISHPQENIPRTRPQEKRYCKTCNTHYQEDSVETHERSTVHLFNNRKKHPATYYAIPDHNIGFKMMVKDGWDRETGLGPEGAGRKFPIKTVLKRDLKGIGFHKDKKPKVTHFSANDLTAVANSQLKQRRSERISTISRKEEKRKEAKEKTWERNLRTYMNIDL</sequence>
<dbReference type="Gene3D" id="1.25.40.20">
    <property type="entry name" value="Ankyrin repeat-containing domain"/>
    <property type="match status" value="1"/>
</dbReference>
<dbReference type="EMBL" id="JAACNH010000003">
    <property type="protein sequence ID" value="KAG8448640.1"/>
    <property type="molecule type" value="Genomic_DNA"/>
</dbReference>
<accession>A0A8T2JZ43</accession>
<dbReference type="Pfam" id="PF01585">
    <property type="entry name" value="G-patch"/>
    <property type="match status" value="1"/>
</dbReference>
<evidence type="ECO:0000256" key="1">
    <source>
        <dbReference type="SAM" id="MobiDB-lite"/>
    </source>
</evidence>
<dbReference type="OrthoDB" id="4735278at2759"/>
<comment type="caution">
    <text evidence="3">The sequence shown here is derived from an EMBL/GenBank/DDBJ whole genome shotgun (WGS) entry which is preliminary data.</text>
</comment>
<dbReference type="SMART" id="SM00248">
    <property type="entry name" value="ANK"/>
    <property type="match status" value="2"/>
</dbReference>
<dbReference type="Proteomes" id="UP000812440">
    <property type="component" value="Chromosome 8_10"/>
</dbReference>
<dbReference type="SMART" id="SM00443">
    <property type="entry name" value="G_patch"/>
    <property type="match status" value="1"/>
</dbReference>
<dbReference type="Pfam" id="PF12796">
    <property type="entry name" value="Ank_2"/>
    <property type="match status" value="1"/>
</dbReference>
<feature type="domain" description="G-patch" evidence="2">
    <location>
        <begin position="242"/>
        <end position="288"/>
    </location>
</feature>
<dbReference type="PANTHER" id="PTHR20923">
    <property type="entry name" value="BAT4 PROTEIN-RELATED"/>
    <property type="match status" value="1"/>
</dbReference>
<evidence type="ECO:0000259" key="2">
    <source>
        <dbReference type="PROSITE" id="PS50174"/>
    </source>
</evidence>
<reference evidence="3" key="1">
    <citation type="thesis" date="2020" institute="ProQuest LLC" country="789 East Eisenhower Parkway, Ann Arbor, MI, USA">
        <title>Comparative Genomics and Chromosome Evolution.</title>
        <authorList>
            <person name="Mudd A.B."/>
        </authorList>
    </citation>
    <scope>NUCLEOTIDE SEQUENCE</scope>
    <source>
        <strain evidence="3">Female2</strain>
        <tissue evidence="3">Blood</tissue>
    </source>
</reference>
<dbReference type="SUPFAM" id="SSF48403">
    <property type="entry name" value="Ankyrin repeat"/>
    <property type="match status" value="1"/>
</dbReference>
<evidence type="ECO:0000313" key="4">
    <source>
        <dbReference type="Proteomes" id="UP000812440"/>
    </source>
</evidence>
<dbReference type="GO" id="GO:0003676">
    <property type="term" value="F:nucleic acid binding"/>
    <property type="evidence" value="ECO:0007669"/>
    <property type="project" value="InterPro"/>
</dbReference>
<evidence type="ECO:0000313" key="3">
    <source>
        <dbReference type="EMBL" id="KAG8448640.1"/>
    </source>
</evidence>
<name>A0A8T2JZ43_9PIPI</name>
<dbReference type="InterPro" id="IPR036770">
    <property type="entry name" value="Ankyrin_rpt-contain_sf"/>
</dbReference>
<dbReference type="InterPro" id="IPR039146">
    <property type="entry name" value="GPANK1"/>
</dbReference>
<dbReference type="InterPro" id="IPR000467">
    <property type="entry name" value="G_patch_dom"/>
</dbReference>
<gene>
    <name evidence="3" type="ORF">GDO86_015645</name>
</gene>
<protein>
    <recommendedName>
        <fullName evidence="2">G-patch domain-containing protein</fullName>
    </recommendedName>
</protein>
<feature type="region of interest" description="Disordered" evidence="1">
    <location>
        <begin position="56"/>
        <end position="91"/>
    </location>
</feature>